<feature type="domain" description="STAS" evidence="1">
    <location>
        <begin position="6"/>
        <end position="116"/>
    </location>
</feature>
<keyword evidence="3" id="KW-1185">Reference proteome</keyword>
<name>A0ABX2EYR2_9PSEU</name>
<dbReference type="PROSITE" id="PS50801">
    <property type="entry name" value="STAS"/>
    <property type="match status" value="1"/>
</dbReference>
<evidence type="ECO:0000313" key="3">
    <source>
        <dbReference type="Proteomes" id="UP000763557"/>
    </source>
</evidence>
<proteinExistence type="predicted"/>
<dbReference type="RefSeq" id="WP_173125688.1">
    <property type="nucleotide sequence ID" value="NZ_CBCSGW010000047.1"/>
</dbReference>
<sequence length="248" mass="27017">MRISELRVPVRYIGGIAIAHPVGTLDVTTYPVLRDTLLKHAAEQPDGLVVELDELTMPIAPTLSVFSLVSMRVADWPGLPFMLVATGQEKRCMLAASTISRFVTVHDSVDTAVSAMAKPPIRQRAIMELPPSPMSTRRARYFVRMNCTRWRVDELITDAMTVATAFVENTLSHTSSAAFLRLEMRQGMLTIAVTDDDPRPAVLHERAEGGVSPSGLLLVSGITKVWGCTPAMTGGKTVWAVLKVPHGV</sequence>
<dbReference type="InterPro" id="IPR002645">
    <property type="entry name" value="STAS_dom"/>
</dbReference>
<dbReference type="InterPro" id="IPR036890">
    <property type="entry name" value="HATPase_C_sf"/>
</dbReference>
<organism evidence="2 3">
    <name type="scientific">Kibdelosporangium persicum</name>
    <dbReference type="NCBI Taxonomy" id="2698649"/>
    <lineage>
        <taxon>Bacteria</taxon>
        <taxon>Bacillati</taxon>
        <taxon>Actinomycetota</taxon>
        <taxon>Actinomycetes</taxon>
        <taxon>Pseudonocardiales</taxon>
        <taxon>Pseudonocardiaceae</taxon>
        <taxon>Kibdelosporangium</taxon>
    </lineage>
</organism>
<evidence type="ECO:0000259" key="1">
    <source>
        <dbReference type="PROSITE" id="PS50801"/>
    </source>
</evidence>
<accession>A0ABX2EYR2</accession>
<dbReference type="InterPro" id="IPR050267">
    <property type="entry name" value="Anti-sigma-factor_SerPK"/>
</dbReference>
<dbReference type="Gene3D" id="3.30.565.10">
    <property type="entry name" value="Histidine kinase-like ATPase, C-terminal domain"/>
    <property type="match status" value="1"/>
</dbReference>
<evidence type="ECO:0000313" key="2">
    <source>
        <dbReference type="EMBL" id="NRN64132.1"/>
    </source>
</evidence>
<gene>
    <name evidence="2" type="ORF">GC106_13380</name>
</gene>
<comment type="caution">
    <text evidence="2">The sequence shown here is derived from an EMBL/GenBank/DDBJ whole genome shotgun (WGS) entry which is preliminary data.</text>
</comment>
<dbReference type="SUPFAM" id="SSF52091">
    <property type="entry name" value="SpoIIaa-like"/>
    <property type="match status" value="1"/>
</dbReference>
<dbReference type="Proteomes" id="UP000763557">
    <property type="component" value="Unassembled WGS sequence"/>
</dbReference>
<dbReference type="PANTHER" id="PTHR35526:SF3">
    <property type="entry name" value="ANTI-SIGMA-F FACTOR RSBW"/>
    <property type="match status" value="1"/>
</dbReference>
<protein>
    <submittedName>
        <fullName evidence="2">Anti-anti-sigma factor</fullName>
    </submittedName>
</protein>
<dbReference type="Gene3D" id="3.30.750.24">
    <property type="entry name" value="STAS domain"/>
    <property type="match status" value="1"/>
</dbReference>
<dbReference type="EMBL" id="JAAATY010000003">
    <property type="protein sequence ID" value="NRN64132.1"/>
    <property type="molecule type" value="Genomic_DNA"/>
</dbReference>
<dbReference type="InterPro" id="IPR036513">
    <property type="entry name" value="STAS_dom_sf"/>
</dbReference>
<reference evidence="2 3" key="1">
    <citation type="submission" date="2020-01" db="EMBL/GenBank/DDBJ databases">
        <title>Kibdelosporangium persica a novel Actinomycetes from a hot desert in Iran.</title>
        <authorList>
            <person name="Safaei N."/>
            <person name="Zaburannyi N."/>
            <person name="Mueller R."/>
            <person name="Wink J."/>
        </authorList>
    </citation>
    <scope>NUCLEOTIDE SEQUENCE [LARGE SCALE GENOMIC DNA]</scope>
    <source>
        <strain evidence="2 3">4NS15</strain>
    </source>
</reference>
<dbReference type="PANTHER" id="PTHR35526">
    <property type="entry name" value="ANTI-SIGMA-F FACTOR RSBW-RELATED"/>
    <property type="match status" value="1"/>
</dbReference>